<evidence type="ECO:0000313" key="9">
    <source>
        <dbReference type="EMBL" id="CDG72227.1"/>
    </source>
</evidence>
<dbReference type="AlphaFoldDB" id="T2MJY9"/>
<dbReference type="GO" id="GO:0000712">
    <property type="term" value="P:resolution of meiotic recombination intermediates"/>
    <property type="evidence" value="ECO:0007669"/>
    <property type="project" value="TreeGrafter"/>
</dbReference>
<gene>
    <name evidence="9" type="primary">STRA13</name>
</gene>
<evidence type="ECO:0000256" key="4">
    <source>
        <dbReference type="ARBA" id="ARBA00022763"/>
    </source>
</evidence>
<evidence type="ECO:0000256" key="3">
    <source>
        <dbReference type="ARBA" id="ARBA00016388"/>
    </source>
</evidence>
<evidence type="ECO:0000256" key="6">
    <source>
        <dbReference type="ARBA" id="ARBA00023204"/>
    </source>
</evidence>
<dbReference type="InterPro" id="IPR018552">
    <property type="entry name" value="CENP-X"/>
</dbReference>
<comment type="similarity">
    <text evidence="2">Belongs to the CENP-X/MHF2 family.</text>
</comment>
<evidence type="ECO:0000256" key="2">
    <source>
        <dbReference type="ARBA" id="ARBA00009359"/>
    </source>
</evidence>
<comment type="subunit">
    <text evidence="8">Heterodimer with CENPX, sometimes called MHF; this interaction stabilizes both partners. MHF heterodimers can assemble to form tetrameric structures. MHF also coassemble with CENPT-CENPW heterodimers at centromeres to form the tetrameric CENP-T-W-S-X complex. Forms a discrete complex with FANCM and CENPX, called FANCM-MHF; this interaction, probably mediated by direct binding between CENPS and FANCM, leads to synergistic activation of double-stranded DNA binding and strongly stimulates FANCM-mediated DNA remodeling. Recruited by FANCM to the Fanconi anemia (FA) core complex, which consists of CENPS, CENPX, FANCA, FANCB, FANCC, FANCE, FANCF, FANCG, FANCL, FANCM, FAAP24 and FAAP100. The FA core complex associates with Bloom syndrome (BLM) complex, which consists of at least BLM, DNA topoisomerase 3-alpha (TOP3A), RMI1/BLAP75, RPA1/RPA70 and RPA2/RPA32. The super complex between FA and BLM is called BRAFT.</text>
</comment>
<reference evidence="9" key="1">
    <citation type="journal article" date="2013" name="Genome Biol. Evol.">
        <title>Punctuated emergences of genetic and phenotypic innovations in eumetazoan, bilaterian, euteleostome, and hominidae ancestors.</title>
        <authorList>
            <person name="Wenger Y."/>
            <person name="Galliot B."/>
        </authorList>
    </citation>
    <scope>NUCLEOTIDE SEQUENCE</scope>
    <source>
        <tissue evidence="9">Whole animals</tissue>
    </source>
</reference>
<keyword evidence="5" id="KW-0238">DNA-binding</keyword>
<dbReference type="GO" id="GO:0051382">
    <property type="term" value="P:kinetochore assembly"/>
    <property type="evidence" value="ECO:0007669"/>
    <property type="project" value="InterPro"/>
</dbReference>
<sequence length="77" mass="9202">MDNIFIKEEIIKQLVTYSFKEEKTRLSSDALTLCTKLVHYFIMEAIDRSRFQSENEEVNVIDIEQFEKILPQLLLDF</sequence>
<dbReference type="PANTHER" id="PTHR28680">
    <property type="entry name" value="CENTROMERE PROTEIN X"/>
    <property type="match status" value="1"/>
</dbReference>
<dbReference type="GO" id="GO:0006281">
    <property type="term" value="P:DNA repair"/>
    <property type="evidence" value="ECO:0007669"/>
    <property type="project" value="UniProtKB-KW"/>
</dbReference>
<protein>
    <recommendedName>
        <fullName evidence="3">Centromere protein X</fullName>
    </recommendedName>
</protein>
<keyword evidence="6" id="KW-0234">DNA repair</keyword>
<dbReference type="GO" id="GO:0043240">
    <property type="term" value="C:Fanconi anaemia nuclear complex"/>
    <property type="evidence" value="ECO:0007669"/>
    <property type="project" value="TreeGrafter"/>
</dbReference>
<dbReference type="Gene3D" id="1.20.5.4980">
    <property type="match status" value="1"/>
</dbReference>
<dbReference type="EMBL" id="HAAD01005995">
    <property type="protein sequence ID" value="CDG72227.1"/>
    <property type="molecule type" value="mRNA"/>
</dbReference>
<comment type="subcellular location">
    <subcellularLocation>
        <location evidence="1">Nucleus</location>
    </subcellularLocation>
</comment>
<dbReference type="GO" id="GO:0071821">
    <property type="term" value="C:FANCM-MHF complex"/>
    <property type="evidence" value="ECO:0007669"/>
    <property type="project" value="TreeGrafter"/>
</dbReference>
<dbReference type="PANTHER" id="PTHR28680:SF1">
    <property type="entry name" value="CENTROMERE PROTEIN X"/>
    <property type="match status" value="1"/>
</dbReference>
<dbReference type="Gene3D" id="6.10.130.30">
    <property type="match status" value="1"/>
</dbReference>
<dbReference type="GO" id="GO:0003677">
    <property type="term" value="F:DNA binding"/>
    <property type="evidence" value="ECO:0007669"/>
    <property type="project" value="UniProtKB-KW"/>
</dbReference>
<evidence type="ECO:0000256" key="1">
    <source>
        <dbReference type="ARBA" id="ARBA00004123"/>
    </source>
</evidence>
<dbReference type="CDD" id="cd22921">
    <property type="entry name" value="HFD_CENP-X"/>
    <property type="match status" value="1"/>
</dbReference>
<keyword evidence="7" id="KW-0539">Nucleus</keyword>
<evidence type="ECO:0000256" key="7">
    <source>
        <dbReference type="ARBA" id="ARBA00023242"/>
    </source>
</evidence>
<proteinExistence type="evidence at transcript level"/>
<evidence type="ECO:0000256" key="5">
    <source>
        <dbReference type="ARBA" id="ARBA00023125"/>
    </source>
</evidence>
<name>T2MJY9_HYDVU</name>
<accession>T2MJY9</accession>
<dbReference type="Pfam" id="PF09415">
    <property type="entry name" value="CENP-X"/>
    <property type="match status" value="1"/>
</dbReference>
<dbReference type="GO" id="GO:0031297">
    <property type="term" value="P:replication fork processing"/>
    <property type="evidence" value="ECO:0007669"/>
    <property type="project" value="TreeGrafter"/>
</dbReference>
<organism evidence="9">
    <name type="scientific">Hydra vulgaris</name>
    <name type="common">Hydra</name>
    <name type="synonym">Hydra attenuata</name>
    <dbReference type="NCBI Taxonomy" id="6087"/>
    <lineage>
        <taxon>Eukaryota</taxon>
        <taxon>Metazoa</taxon>
        <taxon>Cnidaria</taxon>
        <taxon>Hydrozoa</taxon>
        <taxon>Hydroidolina</taxon>
        <taxon>Anthoathecata</taxon>
        <taxon>Aplanulata</taxon>
        <taxon>Hydridae</taxon>
        <taxon>Hydra</taxon>
    </lineage>
</organism>
<evidence type="ECO:0000256" key="8">
    <source>
        <dbReference type="ARBA" id="ARBA00047146"/>
    </source>
</evidence>
<keyword evidence="4" id="KW-0227">DNA damage</keyword>